<gene>
    <name evidence="3" type="ORF">LCGC14_1270060</name>
</gene>
<proteinExistence type="inferred from homology"/>
<reference evidence="3" key="1">
    <citation type="journal article" date="2015" name="Nature">
        <title>Complex archaea that bridge the gap between prokaryotes and eukaryotes.</title>
        <authorList>
            <person name="Spang A."/>
            <person name="Saw J.H."/>
            <person name="Jorgensen S.L."/>
            <person name="Zaremba-Niedzwiedzka K."/>
            <person name="Martijn J."/>
            <person name="Lind A.E."/>
            <person name="van Eijk R."/>
            <person name="Schleper C."/>
            <person name="Guy L."/>
            <person name="Ettema T.J."/>
        </authorList>
    </citation>
    <scope>NUCLEOTIDE SEQUENCE</scope>
</reference>
<dbReference type="Gene3D" id="3.30.530.20">
    <property type="match status" value="1"/>
</dbReference>
<dbReference type="InterPro" id="IPR013538">
    <property type="entry name" value="ASHA1/2-like_C"/>
</dbReference>
<comment type="caution">
    <text evidence="3">The sequence shown here is derived from an EMBL/GenBank/DDBJ whole genome shotgun (WGS) entry which is preliminary data.</text>
</comment>
<dbReference type="AlphaFoldDB" id="A0A0F9P1G7"/>
<dbReference type="CDD" id="cd07814">
    <property type="entry name" value="SRPBCC_CalC_Aha1-like"/>
    <property type="match status" value="1"/>
</dbReference>
<evidence type="ECO:0000313" key="3">
    <source>
        <dbReference type="EMBL" id="KKM87322.1"/>
    </source>
</evidence>
<name>A0A0F9P1G7_9ZZZZ</name>
<evidence type="ECO:0000256" key="1">
    <source>
        <dbReference type="ARBA" id="ARBA00006817"/>
    </source>
</evidence>
<accession>A0A0F9P1G7</accession>
<dbReference type="EMBL" id="LAZR01007118">
    <property type="protein sequence ID" value="KKM87322.1"/>
    <property type="molecule type" value="Genomic_DNA"/>
</dbReference>
<dbReference type="Pfam" id="PF08327">
    <property type="entry name" value="AHSA1"/>
    <property type="match status" value="1"/>
</dbReference>
<organism evidence="3">
    <name type="scientific">marine sediment metagenome</name>
    <dbReference type="NCBI Taxonomy" id="412755"/>
    <lineage>
        <taxon>unclassified sequences</taxon>
        <taxon>metagenomes</taxon>
        <taxon>ecological metagenomes</taxon>
    </lineage>
</organism>
<comment type="similarity">
    <text evidence="1">Belongs to the AHA1 family.</text>
</comment>
<protein>
    <recommendedName>
        <fullName evidence="2">Activator of Hsp90 ATPase homologue 1/2-like C-terminal domain-containing protein</fullName>
    </recommendedName>
</protein>
<dbReference type="InterPro" id="IPR023393">
    <property type="entry name" value="START-like_dom_sf"/>
</dbReference>
<feature type="domain" description="Activator of Hsp90 ATPase homologue 1/2-like C-terminal" evidence="2">
    <location>
        <begin position="13"/>
        <end position="143"/>
    </location>
</feature>
<dbReference type="SUPFAM" id="SSF55961">
    <property type="entry name" value="Bet v1-like"/>
    <property type="match status" value="1"/>
</dbReference>
<sequence length="154" mass="18308">MENIIQLRVEIDCDINTAFKMFTRSNLLEKWLTNKAEVEPKVGGKYELFWDPDNRDENSTIGCKTTGFERNKYISFDWKGPIQFKSFMNFADPLTHVIACFSQENNNPNKTIIHLFHTGWRKDPEWQEARNWFERSWVNAFEVLKDKIKSKILP</sequence>
<evidence type="ECO:0000259" key="2">
    <source>
        <dbReference type="Pfam" id="PF08327"/>
    </source>
</evidence>